<keyword evidence="2" id="KW-1185">Reference proteome</keyword>
<dbReference type="Proteomes" id="UP001202550">
    <property type="component" value="Unassembled WGS sequence"/>
</dbReference>
<dbReference type="RefSeq" id="WP_249055532.1">
    <property type="nucleotide sequence ID" value="NZ_JALZWP010000001.1"/>
</dbReference>
<reference evidence="1 2" key="1">
    <citation type="submission" date="2022-05" db="EMBL/GenBank/DDBJ databases">
        <title>Seasonal and diel survey of microbial diversity of the Tyrrhenian coast.</title>
        <authorList>
            <person name="Gattoni G."/>
            <person name="Corral P."/>
        </authorList>
    </citation>
    <scope>NUCLEOTIDE SEQUENCE [LARGE SCALE GENOMIC DNA]</scope>
    <source>
        <strain evidence="1 2">V10</strain>
    </source>
</reference>
<comment type="caution">
    <text evidence="1">The sequence shown here is derived from an EMBL/GenBank/DDBJ whole genome shotgun (WGS) entry which is preliminary data.</text>
</comment>
<gene>
    <name evidence="1" type="ORF">M3N55_01035</name>
</gene>
<name>A0ABT0LZ20_9RHOB</name>
<dbReference type="EMBL" id="JALZWP010000001">
    <property type="protein sequence ID" value="MCL1627304.1"/>
    <property type="molecule type" value="Genomic_DNA"/>
</dbReference>
<sequence>MTLATLPRQIVGISAIALIGAILALDLARVGAPDLFSAPPALALGSGQAPTGAHCTAQ</sequence>
<proteinExistence type="predicted"/>
<accession>A0ABT0LZ20</accession>
<protein>
    <submittedName>
        <fullName evidence="1">Uncharacterized protein</fullName>
    </submittedName>
</protein>
<evidence type="ECO:0000313" key="1">
    <source>
        <dbReference type="EMBL" id="MCL1627304.1"/>
    </source>
</evidence>
<organism evidence="1 2">
    <name type="scientific">Roseinatronobacter domitianus</name>
    <dbReference type="NCBI Taxonomy" id="2940293"/>
    <lineage>
        <taxon>Bacteria</taxon>
        <taxon>Pseudomonadati</taxon>
        <taxon>Pseudomonadota</taxon>
        <taxon>Alphaproteobacteria</taxon>
        <taxon>Rhodobacterales</taxon>
        <taxon>Paracoccaceae</taxon>
        <taxon>Roseinatronobacter</taxon>
    </lineage>
</organism>
<evidence type="ECO:0000313" key="2">
    <source>
        <dbReference type="Proteomes" id="UP001202550"/>
    </source>
</evidence>